<dbReference type="EMBL" id="CP001063">
    <property type="protein sequence ID" value="ACD08106.1"/>
    <property type="molecule type" value="Genomic_DNA"/>
</dbReference>
<reference evidence="2" key="1">
    <citation type="submission" date="2008-05" db="EMBL/GenBank/DDBJ databases">
        <title>Complete sequence of Shigella boydii serotype 18 strain BS512.</title>
        <authorList>
            <person name="Rasko D.A."/>
            <person name="Rosovitz M."/>
            <person name="Maurelli A.T."/>
            <person name="Myers G."/>
            <person name="Seshadri R."/>
            <person name="Cer R."/>
            <person name="Jiang L."/>
            <person name="Ravel J."/>
            <person name="Sebastian Y."/>
        </authorList>
    </citation>
    <scope>NUCLEOTIDE SEQUENCE [LARGE SCALE GENOMIC DNA]</scope>
    <source>
        <strain evidence="2">CDC 3083-94 / BS512</strain>
    </source>
</reference>
<accession>B2TTK8</accession>
<evidence type="ECO:0000313" key="2">
    <source>
        <dbReference type="Proteomes" id="UP000001030"/>
    </source>
</evidence>
<dbReference type="KEGG" id="sbc:SbBS512_E2263"/>
<dbReference type="Proteomes" id="UP000001030">
    <property type="component" value="Chromosome"/>
</dbReference>
<organism evidence="1 2">
    <name type="scientific">Shigella boydii serotype 18 (strain CDC 3083-94 / BS512)</name>
    <dbReference type="NCBI Taxonomy" id="344609"/>
    <lineage>
        <taxon>Bacteria</taxon>
        <taxon>Pseudomonadati</taxon>
        <taxon>Pseudomonadota</taxon>
        <taxon>Gammaproteobacteria</taxon>
        <taxon>Enterobacterales</taxon>
        <taxon>Enterobacteriaceae</taxon>
        <taxon>Shigella</taxon>
    </lineage>
</organism>
<name>B2TTK8_SHIB3</name>
<evidence type="ECO:0000313" key="1">
    <source>
        <dbReference type="EMBL" id="ACD08106.1"/>
    </source>
</evidence>
<keyword evidence="2" id="KW-1185">Reference proteome</keyword>
<gene>
    <name evidence="1" type="ordered locus">SbBS512_E2263</name>
</gene>
<dbReference type="HOGENOM" id="CLU_3270037_0_0_6"/>
<proteinExistence type="predicted"/>
<protein>
    <submittedName>
        <fullName evidence="1">Uncharacterized protein</fullName>
    </submittedName>
</protein>
<dbReference type="AlphaFoldDB" id="B2TTK8"/>
<sequence length="42" mass="4730">MVQSLISMLRLKGCFCRTQRISGNVFLCTKNKGRECALVINP</sequence>